<name>A0A9Q2NQP9_9RHOB</name>
<comment type="caution">
    <text evidence="4">The sequence shown here is derived from an EMBL/GenBank/DDBJ whole genome shotgun (WGS) entry which is preliminary data.</text>
</comment>
<feature type="chain" id="PRO_5040470280" evidence="3">
    <location>
        <begin position="17"/>
        <end position="209"/>
    </location>
</feature>
<dbReference type="InterPro" id="IPR036430">
    <property type="entry name" value="RNase_T2-like_sf"/>
</dbReference>
<organism evidence="4 5">
    <name type="scientific">Pseudosulfitobacter pseudonitzschiae</name>
    <dbReference type="NCBI Taxonomy" id="1402135"/>
    <lineage>
        <taxon>Bacteria</taxon>
        <taxon>Pseudomonadati</taxon>
        <taxon>Pseudomonadota</taxon>
        <taxon>Alphaproteobacteria</taxon>
        <taxon>Rhodobacterales</taxon>
        <taxon>Roseobacteraceae</taxon>
        <taxon>Pseudosulfitobacter</taxon>
    </lineage>
</organism>
<dbReference type="RefSeq" id="WP_231034210.1">
    <property type="nucleotide sequence ID" value="NZ_JAJNGX010000006.1"/>
</dbReference>
<evidence type="ECO:0000313" key="4">
    <source>
        <dbReference type="EMBL" id="MBM2355156.1"/>
    </source>
</evidence>
<dbReference type="PANTHER" id="PTHR11240">
    <property type="entry name" value="RIBONUCLEASE T2"/>
    <property type="match status" value="1"/>
</dbReference>
<comment type="similarity">
    <text evidence="1 2">Belongs to the RNase T2 family.</text>
</comment>
<evidence type="ECO:0000256" key="3">
    <source>
        <dbReference type="SAM" id="SignalP"/>
    </source>
</evidence>
<dbReference type="PANTHER" id="PTHR11240:SF22">
    <property type="entry name" value="RIBONUCLEASE T2"/>
    <property type="match status" value="1"/>
</dbReference>
<feature type="signal peptide" evidence="3">
    <location>
        <begin position="1"/>
        <end position="16"/>
    </location>
</feature>
<dbReference type="GO" id="GO:0006401">
    <property type="term" value="P:RNA catabolic process"/>
    <property type="evidence" value="ECO:0007669"/>
    <property type="project" value="TreeGrafter"/>
</dbReference>
<dbReference type="SUPFAM" id="SSF55895">
    <property type="entry name" value="Ribonuclease Rh-like"/>
    <property type="match status" value="1"/>
</dbReference>
<dbReference type="AlphaFoldDB" id="A0A9Q2NQP9"/>
<gene>
    <name evidence="4" type="ORF">JQX14_11430</name>
</gene>
<dbReference type="CDD" id="cd01062">
    <property type="entry name" value="RNase_T2_prok"/>
    <property type="match status" value="1"/>
</dbReference>
<reference evidence="4" key="1">
    <citation type="submission" date="2021-01" db="EMBL/GenBank/DDBJ databases">
        <title>Diatom-associated Roseobacters Show Island Model of Population Structure.</title>
        <authorList>
            <person name="Qu L."/>
            <person name="Feng X."/>
            <person name="Chen Y."/>
            <person name="Li L."/>
            <person name="Wang X."/>
            <person name="Hu Z."/>
            <person name="Wang H."/>
            <person name="Luo H."/>
        </authorList>
    </citation>
    <scope>NUCLEOTIDE SEQUENCE</scope>
    <source>
        <strain evidence="4">SM26-45</strain>
    </source>
</reference>
<dbReference type="InterPro" id="IPR018188">
    <property type="entry name" value="RNase_T2_His_AS_1"/>
</dbReference>
<evidence type="ECO:0000256" key="1">
    <source>
        <dbReference type="ARBA" id="ARBA00007469"/>
    </source>
</evidence>
<dbReference type="Proteomes" id="UP000809337">
    <property type="component" value="Unassembled WGS sequence"/>
</dbReference>
<protein>
    <submittedName>
        <fullName evidence="4">Ribonuclease T2</fullName>
    </submittedName>
</protein>
<evidence type="ECO:0000256" key="2">
    <source>
        <dbReference type="RuleBase" id="RU004328"/>
    </source>
</evidence>
<dbReference type="Pfam" id="PF00445">
    <property type="entry name" value="Ribonuclease_T2"/>
    <property type="match status" value="1"/>
</dbReference>
<dbReference type="Gene3D" id="3.90.730.10">
    <property type="entry name" value="Ribonuclease T2-like"/>
    <property type="match status" value="1"/>
</dbReference>
<dbReference type="GO" id="GO:0003723">
    <property type="term" value="F:RNA binding"/>
    <property type="evidence" value="ECO:0007669"/>
    <property type="project" value="InterPro"/>
</dbReference>
<proteinExistence type="inferred from homology"/>
<dbReference type="InterPro" id="IPR001568">
    <property type="entry name" value="RNase_T2-like"/>
</dbReference>
<evidence type="ECO:0000313" key="5">
    <source>
        <dbReference type="Proteomes" id="UP000809337"/>
    </source>
</evidence>
<dbReference type="PROSITE" id="PS00530">
    <property type="entry name" value="RNASE_T2_1"/>
    <property type="match status" value="1"/>
</dbReference>
<dbReference type="GO" id="GO:0033897">
    <property type="term" value="F:ribonuclease T2 activity"/>
    <property type="evidence" value="ECO:0007669"/>
    <property type="project" value="InterPro"/>
</dbReference>
<dbReference type="EMBL" id="JAFBWN010000006">
    <property type="protein sequence ID" value="MBM2355156.1"/>
    <property type="molecule type" value="Genomic_DNA"/>
</dbReference>
<sequence length="209" mass="23619">MRAALIWLCMALPVWAENDRAGVFDYYVMSLSWSPNWCAREGDARRSPQCDASQDHGWILHGLWPQYHRGYPSYCNTSQRPPSRGMTAQMADIMGTSGLAWHQWKKHGTCTGLSAADYYALSREAYASVVRPPVFRQITKRMKLPASVVEEAFLQANPGFVRDGITITCQDGMIQEARICLSRDLKPVPCGQDVVRDCRMKDAVFDPVR</sequence>
<accession>A0A9Q2NQP9</accession>
<keyword evidence="3" id="KW-0732">Signal</keyword>
<dbReference type="InterPro" id="IPR039378">
    <property type="entry name" value="RNase_T2_prok"/>
</dbReference>